<feature type="compositionally biased region" description="Polar residues" evidence="3">
    <location>
        <begin position="1"/>
        <end position="10"/>
    </location>
</feature>
<organism evidence="6">
    <name type="scientific">Caenorhabditis remanei</name>
    <name type="common">Caenorhabditis vulgaris</name>
    <dbReference type="NCBI Taxonomy" id="31234"/>
    <lineage>
        <taxon>Eukaryota</taxon>
        <taxon>Metazoa</taxon>
        <taxon>Ecdysozoa</taxon>
        <taxon>Nematoda</taxon>
        <taxon>Chromadorea</taxon>
        <taxon>Rhabditida</taxon>
        <taxon>Rhabditina</taxon>
        <taxon>Rhabditomorpha</taxon>
        <taxon>Rhabditoidea</taxon>
        <taxon>Rhabditidae</taxon>
        <taxon>Peloderinae</taxon>
        <taxon>Caenorhabditis</taxon>
    </lineage>
</organism>
<dbReference type="eggNOG" id="KOG4036">
    <property type="taxonomic scope" value="Eukaryota"/>
</dbReference>
<keyword evidence="6" id="KW-1185">Reference proteome</keyword>
<keyword evidence="2" id="KW-0539">Nucleus</keyword>
<evidence type="ECO:0000259" key="4">
    <source>
        <dbReference type="Pfam" id="PF10187"/>
    </source>
</evidence>
<dbReference type="InterPro" id="IPR039845">
    <property type="entry name" value="FAM192A"/>
</dbReference>
<evidence type="ECO:0000256" key="2">
    <source>
        <dbReference type="ARBA" id="ARBA00023242"/>
    </source>
</evidence>
<dbReference type="InParanoid" id="E3MG75"/>
<dbReference type="AlphaFoldDB" id="E3MG75"/>
<dbReference type="Proteomes" id="UP000008281">
    <property type="component" value="Unassembled WGS sequence"/>
</dbReference>
<feature type="domain" description="FAM192A/Fyv6 N-terminal" evidence="4">
    <location>
        <begin position="5"/>
        <end position="105"/>
    </location>
</feature>
<evidence type="ECO:0000256" key="3">
    <source>
        <dbReference type="SAM" id="MobiDB-lite"/>
    </source>
</evidence>
<dbReference type="OrthoDB" id="75807at2759"/>
<protein>
    <recommendedName>
        <fullName evidence="4">FAM192A/Fyv6 N-terminal domain-containing protein</fullName>
    </recommendedName>
</protein>
<evidence type="ECO:0000256" key="1">
    <source>
        <dbReference type="ARBA" id="ARBA00004123"/>
    </source>
</evidence>
<dbReference type="PANTHER" id="PTHR13495:SF0">
    <property type="entry name" value="PSME3-INTERACTING PROTEIN"/>
    <property type="match status" value="1"/>
</dbReference>
<dbReference type="InterPro" id="IPR019331">
    <property type="entry name" value="FAM192A/Fyv6_N"/>
</dbReference>
<dbReference type="PANTHER" id="PTHR13495">
    <property type="entry name" value="NEFA-INTERACTING NUCLEAR PROTEIN NIP30"/>
    <property type="match status" value="1"/>
</dbReference>
<comment type="subcellular location">
    <subcellularLocation>
        <location evidence="1">Nucleus</location>
    </subcellularLocation>
</comment>
<sequence>MTSGFVSTSELDQEKSSRQEAWEKVRKPTDAALAPEPEYCNKTLFEQLKDNKDAKQLEIDEAKKLKNMVRGIDEDESTFLSDLDSTKRVVKLQMKREEQEVIKEMTVTQHLAANQSSVPRFILKPSTSAVGVAPPKSKQAAFLSTAIKRKSTYVMPSEFLSLSFENCSSAGPEDKKQEEAVPTKVSKAEPVIKQVGALQALCDYAPSSDSDSDASSDDEPETVPILVTATTGKIQQSGCQ</sequence>
<dbReference type="GO" id="GO:0005634">
    <property type="term" value="C:nucleus"/>
    <property type="evidence" value="ECO:0007669"/>
    <property type="project" value="UniProtKB-SubCell"/>
</dbReference>
<feature type="compositionally biased region" description="Polar residues" evidence="3">
    <location>
        <begin position="228"/>
        <end position="240"/>
    </location>
</feature>
<dbReference type="Pfam" id="PF10187">
    <property type="entry name" value="FAM192A_Fyv6_N"/>
    <property type="match status" value="1"/>
</dbReference>
<name>E3MG75_CAERE</name>
<evidence type="ECO:0000313" key="6">
    <source>
        <dbReference type="Proteomes" id="UP000008281"/>
    </source>
</evidence>
<dbReference type="OMA" id="HKMNAER"/>
<feature type="region of interest" description="Disordered" evidence="3">
    <location>
        <begin position="204"/>
        <end position="240"/>
    </location>
</feature>
<accession>E3MG75</accession>
<dbReference type="EMBL" id="DS268443">
    <property type="protein sequence ID" value="EFP01511.1"/>
    <property type="molecule type" value="Genomic_DNA"/>
</dbReference>
<gene>
    <name evidence="5" type="ORF">CRE_24045</name>
</gene>
<feature type="region of interest" description="Disordered" evidence="3">
    <location>
        <begin position="1"/>
        <end position="34"/>
    </location>
</feature>
<reference evidence="5" key="1">
    <citation type="submission" date="2007-07" db="EMBL/GenBank/DDBJ databases">
        <title>PCAP assembly of the Caenorhabditis remanei genome.</title>
        <authorList>
            <consortium name="The Caenorhabditis remanei Sequencing Consortium"/>
            <person name="Wilson R.K."/>
        </authorList>
    </citation>
    <scope>NUCLEOTIDE SEQUENCE [LARGE SCALE GENOMIC DNA]</scope>
    <source>
        <strain evidence="5">PB4641</strain>
    </source>
</reference>
<dbReference type="HOGENOM" id="CLU_081950_0_0_1"/>
<dbReference type="STRING" id="31234.E3MG75"/>
<evidence type="ECO:0000313" key="5">
    <source>
        <dbReference type="EMBL" id="EFP01511.1"/>
    </source>
</evidence>
<feature type="compositionally biased region" description="Acidic residues" evidence="3">
    <location>
        <begin position="210"/>
        <end position="221"/>
    </location>
</feature>
<dbReference type="FunCoup" id="E3MG75">
    <property type="interactions" value="2772"/>
</dbReference>
<proteinExistence type="predicted"/>
<feature type="compositionally biased region" description="Basic and acidic residues" evidence="3">
    <location>
        <begin position="12"/>
        <end position="29"/>
    </location>
</feature>